<dbReference type="InterPro" id="IPR045851">
    <property type="entry name" value="AMP-bd_C_sf"/>
</dbReference>
<dbReference type="InterPro" id="IPR050237">
    <property type="entry name" value="ATP-dep_AMP-bd_enzyme"/>
</dbReference>
<dbReference type="EMBL" id="FRCS01000003">
    <property type="protein sequence ID" value="SHN17960.1"/>
    <property type="molecule type" value="Genomic_DNA"/>
</dbReference>
<proteinExistence type="predicted"/>
<dbReference type="Pfam" id="PF00501">
    <property type="entry name" value="AMP-binding"/>
    <property type="match status" value="1"/>
</dbReference>
<sequence>MNLGMLLEMAADGVADRVALGRSADAVTFAEFGLRARRVGALLAAAGGERVGLVDLNSPAVPIALFGAALAGKPFVPLNYRLADDQLLAIARRIAPATVVVGPGVAERLRGVDGLTLIERDEVLRFAADPTAALADGPGGEPDDIAVLLFTSGTTGEPKAAVLRHRNLASYILSTVEFAGAEESEAALISVPPYHIAAVSAALSNTYAGRRVLHLESFDPARWVALARAESVTHAMVVPTMLNRILDALENGAVDGLPALRSLSYGGGPMPSTVIERAMRLLPSVGFVNAYGLTETSSTVAVLGPDDHREAFASSDPAVRARLGSVGRPLPGLDVSVRDPLGEPLPAGERGEIWVRGEQVSGEYLAGTATDADGWFPTRDAGMLDDDGFLYVYGRLDDVIVRGGENLSPGEIEAALLSHPDVAEAAVFGVPDTDWGEKVVAAVVLAEGASVTDRADVERDLREHVRARLRSTCTPEHVQVRPQLPYTETGKLLRRVLRAEVAATLSPTVGV</sequence>
<dbReference type="Proteomes" id="UP000184440">
    <property type="component" value="Unassembled WGS sequence"/>
</dbReference>
<feature type="domain" description="AMP-dependent synthetase/ligase" evidence="1">
    <location>
        <begin position="8"/>
        <end position="365"/>
    </location>
</feature>
<name>A0A1M7PL31_9ACTN</name>
<dbReference type="OrthoDB" id="9803968at2"/>
<protein>
    <submittedName>
        <fullName evidence="3">Acyl-CoA synthetase (AMP-forming)/AMP-acid ligase II</fullName>
    </submittedName>
</protein>
<dbReference type="Pfam" id="PF13193">
    <property type="entry name" value="AMP-binding_C"/>
    <property type="match status" value="1"/>
</dbReference>
<organism evidence="3 4">
    <name type="scientific">Cryptosporangium aurantiacum</name>
    <dbReference type="NCBI Taxonomy" id="134849"/>
    <lineage>
        <taxon>Bacteria</taxon>
        <taxon>Bacillati</taxon>
        <taxon>Actinomycetota</taxon>
        <taxon>Actinomycetes</taxon>
        <taxon>Cryptosporangiales</taxon>
        <taxon>Cryptosporangiaceae</taxon>
        <taxon>Cryptosporangium</taxon>
    </lineage>
</organism>
<evidence type="ECO:0000313" key="3">
    <source>
        <dbReference type="EMBL" id="SHN17960.1"/>
    </source>
</evidence>
<dbReference type="InterPro" id="IPR025110">
    <property type="entry name" value="AMP-bd_C"/>
</dbReference>
<reference evidence="3 4" key="1">
    <citation type="submission" date="2016-11" db="EMBL/GenBank/DDBJ databases">
        <authorList>
            <person name="Jaros S."/>
            <person name="Januszkiewicz K."/>
            <person name="Wedrychowicz H."/>
        </authorList>
    </citation>
    <scope>NUCLEOTIDE SEQUENCE [LARGE SCALE GENOMIC DNA]</scope>
    <source>
        <strain evidence="3 4">DSM 46144</strain>
    </source>
</reference>
<dbReference type="PROSITE" id="PS00455">
    <property type="entry name" value="AMP_BINDING"/>
    <property type="match status" value="1"/>
</dbReference>
<dbReference type="RefSeq" id="WP_073256493.1">
    <property type="nucleotide sequence ID" value="NZ_FRCS01000003.1"/>
</dbReference>
<evidence type="ECO:0000259" key="2">
    <source>
        <dbReference type="Pfam" id="PF13193"/>
    </source>
</evidence>
<dbReference type="InterPro" id="IPR000873">
    <property type="entry name" value="AMP-dep_synth/lig_dom"/>
</dbReference>
<dbReference type="AlphaFoldDB" id="A0A1M7PL31"/>
<dbReference type="PANTHER" id="PTHR43767:SF1">
    <property type="entry name" value="NONRIBOSOMAL PEPTIDE SYNTHASE PES1 (EUROFUNG)-RELATED"/>
    <property type="match status" value="1"/>
</dbReference>
<gene>
    <name evidence="3" type="ORF">SAMN05443668_103465</name>
</gene>
<dbReference type="InterPro" id="IPR020845">
    <property type="entry name" value="AMP-binding_CS"/>
</dbReference>
<evidence type="ECO:0000259" key="1">
    <source>
        <dbReference type="Pfam" id="PF00501"/>
    </source>
</evidence>
<dbReference type="InterPro" id="IPR042099">
    <property type="entry name" value="ANL_N_sf"/>
</dbReference>
<dbReference type="Gene3D" id="3.40.50.12780">
    <property type="entry name" value="N-terminal domain of ligase-like"/>
    <property type="match status" value="1"/>
</dbReference>
<dbReference type="PANTHER" id="PTHR43767">
    <property type="entry name" value="LONG-CHAIN-FATTY-ACID--COA LIGASE"/>
    <property type="match status" value="1"/>
</dbReference>
<dbReference type="STRING" id="134849.SAMN05443668_103465"/>
<evidence type="ECO:0000313" key="4">
    <source>
        <dbReference type="Proteomes" id="UP000184440"/>
    </source>
</evidence>
<keyword evidence="4" id="KW-1185">Reference proteome</keyword>
<dbReference type="SUPFAM" id="SSF56801">
    <property type="entry name" value="Acetyl-CoA synthetase-like"/>
    <property type="match status" value="1"/>
</dbReference>
<dbReference type="GO" id="GO:0016878">
    <property type="term" value="F:acid-thiol ligase activity"/>
    <property type="evidence" value="ECO:0007669"/>
    <property type="project" value="UniProtKB-ARBA"/>
</dbReference>
<dbReference type="Gene3D" id="3.30.300.30">
    <property type="match status" value="1"/>
</dbReference>
<keyword evidence="3" id="KW-0436">Ligase</keyword>
<feature type="domain" description="AMP-binding enzyme C-terminal" evidence="2">
    <location>
        <begin position="411"/>
        <end position="491"/>
    </location>
</feature>
<accession>A0A1M7PL31</accession>